<protein>
    <submittedName>
        <fullName evidence="10">HlyD family efflux transporter periplasmic adaptor subunit</fullName>
    </submittedName>
</protein>
<keyword evidence="7" id="KW-0472">Membrane</keyword>
<name>A0A8J4HBS4_9PROT</name>
<gene>
    <name evidence="10" type="ORF">ENY07_12165</name>
</gene>
<evidence type="ECO:0000256" key="7">
    <source>
        <dbReference type="SAM" id="Phobius"/>
    </source>
</evidence>
<proteinExistence type="inferred from homology"/>
<comment type="subcellular location">
    <subcellularLocation>
        <location evidence="1">Periplasm</location>
    </subcellularLocation>
</comment>
<evidence type="ECO:0000256" key="5">
    <source>
        <dbReference type="ARBA" id="ARBA00023054"/>
    </source>
</evidence>
<dbReference type="PANTHER" id="PTHR32347">
    <property type="entry name" value="EFFLUX SYSTEM COMPONENT YKNX-RELATED"/>
    <property type="match status" value="1"/>
</dbReference>
<keyword evidence="4" id="KW-0574">Periplasm</keyword>
<dbReference type="GO" id="GO:0042597">
    <property type="term" value="C:periplasmic space"/>
    <property type="evidence" value="ECO:0007669"/>
    <property type="project" value="UniProtKB-SubCell"/>
</dbReference>
<sequence length="368" mass="39966">MKAVQRAPGEVVAPPGSPVVASRRPRRWLRFLILLLALVLLAGGGGLYWRLAHPPAVVTAVAVYGTIDIRQVSLSFNDSDRIAQLLVQEGDRVSRGQLLATLDTTRLKANADKDAADVEAAQKTLTRLLDGSRPEEIAEARAALAAAQATEANARINFVRYNKLSPSGAETKQNRDNAEQTLKVATANRQAAEQALALAVEGPRWEDIAVARAQLASAQAELVYVQQQLKDAELLAPADGFIEDRILEPGDMVTPQTPVLTLDLTEPVYARAYLPERELGRVRPGMRAEIETDAYPGEAFPAWVGFIATTAEFTPKTVQTTEIRTELVYRMHVYACNPDGRLRLGAPVSVKIPLTNNPPLARGEKPCG</sequence>
<dbReference type="InterPro" id="IPR058792">
    <property type="entry name" value="Beta-barrel_RND_2"/>
</dbReference>
<dbReference type="InterPro" id="IPR059052">
    <property type="entry name" value="HH_YbhG-like"/>
</dbReference>
<keyword evidence="5 6" id="KW-0175">Coiled coil</keyword>
<dbReference type="InterPro" id="IPR050465">
    <property type="entry name" value="UPF0194_transport"/>
</dbReference>
<evidence type="ECO:0000259" key="9">
    <source>
        <dbReference type="Pfam" id="PF25954"/>
    </source>
</evidence>
<feature type="transmembrane region" description="Helical" evidence="7">
    <location>
        <begin position="31"/>
        <end position="49"/>
    </location>
</feature>
<dbReference type="Pfam" id="PF25881">
    <property type="entry name" value="HH_YBHG"/>
    <property type="match status" value="1"/>
</dbReference>
<dbReference type="PANTHER" id="PTHR32347:SF29">
    <property type="entry name" value="UPF0194 MEMBRANE PROTEIN YBHG"/>
    <property type="match status" value="1"/>
</dbReference>
<evidence type="ECO:0000256" key="1">
    <source>
        <dbReference type="ARBA" id="ARBA00004418"/>
    </source>
</evidence>
<evidence type="ECO:0000259" key="8">
    <source>
        <dbReference type="Pfam" id="PF25881"/>
    </source>
</evidence>
<feature type="domain" description="YbhG-like alpha-helical hairpin" evidence="8">
    <location>
        <begin position="115"/>
        <end position="231"/>
    </location>
</feature>
<dbReference type="EMBL" id="DTQM01000232">
    <property type="protein sequence ID" value="HGC43956.1"/>
    <property type="molecule type" value="Genomic_DNA"/>
</dbReference>
<evidence type="ECO:0000256" key="6">
    <source>
        <dbReference type="SAM" id="Coils"/>
    </source>
</evidence>
<reference evidence="10" key="1">
    <citation type="journal article" date="2020" name="mSystems">
        <title>Genome- and Community-Level Interaction Insights into Carbon Utilization and Element Cycling Functions of Hydrothermarchaeota in Hydrothermal Sediment.</title>
        <authorList>
            <person name="Zhou Z."/>
            <person name="Liu Y."/>
            <person name="Xu W."/>
            <person name="Pan J."/>
            <person name="Luo Z.H."/>
            <person name="Li M."/>
        </authorList>
    </citation>
    <scope>NUCLEOTIDE SEQUENCE</scope>
    <source>
        <strain evidence="10">SpSt-997</strain>
    </source>
</reference>
<comment type="caution">
    <text evidence="10">The sequence shown here is derived from an EMBL/GenBank/DDBJ whole genome shotgun (WGS) entry which is preliminary data.</text>
</comment>
<evidence type="ECO:0000256" key="4">
    <source>
        <dbReference type="ARBA" id="ARBA00022764"/>
    </source>
</evidence>
<dbReference type="Gene3D" id="2.40.30.170">
    <property type="match status" value="1"/>
</dbReference>
<comment type="similarity">
    <text evidence="2">Belongs to the UPF0194 family.</text>
</comment>
<dbReference type="SUPFAM" id="SSF111369">
    <property type="entry name" value="HlyD-like secretion proteins"/>
    <property type="match status" value="2"/>
</dbReference>
<dbReference type="Gene3D" id="1.10.287.470">
    <property type="entry name" value="Helix hairpin bin"/>
    <property type="match status" value="1"/>
</dbReference>
<dbReference type="Gene3D" id="2.40.50.100">
    <property type="match status" value="1"/>
</dbReference>
<organism evidence="10">
    <name type="scientific">Acidicaldus sp</name>
    <dbReference type="NCBI Taxonomy" id="1872105"/>
    <lineage>
        <taxon>Bacteria</taxon>
        <taxon>Pseudomonadati</taxon>
        <taxon>Pseudomonadota</taxon>
        <taxon>Alphaproteobacteria</taxon>
        <taxon>Acetobacterales</taxon>
        <taxon>Acetobacteraceae</taxon>
        <taxon>Acidicaldus</taxon>
    </lineage>
</organism>
<dbReference type="AlphaFoldDB" id="A0A8J4HBS4"/>
<dbReference type="Pfam" id="PF25954">
    <property type="entry name" value="Beta-barrel_RND_2"/>
    <property type="match status" value="1"/>
</dbReference>
<evidence type="ECO:0000256" key="2">
    <source>
        <dbReference type="ARBA" id="ARBA00010602"/>
    </source>
</evidence>
<feature type="domain" description="CusB-like beta-barrel" evidence="9">
    <location>
        <begin position="268"/>
        <end position="349"/>
    </location>
</feature>
<keyword evidence="7" id="KW-1133">Transmembrane helix</keyword>
<keyword evidence="3" id="KW-0732">Signal</keyword>
<evidence type="ECO:0000313" key="10">
    <source>
        <dbReference type="EMBL" id="HGC43956.1"/>
    </source>
</evidence>
<feature type="coiled-coil region" evidence="6">
    <location>
        <begin position="137"/>
        <end position="235"/>
    </location>
</feature>
<accession>A0A8J4HBS4</accession>
<keyword evidence="7" id="KW-0812">Transmembrane</keyword>
<evidence type="ECO:0000256" key="3">
    <source>
        <dbReference type="ARBA" id="ARBA00022729"/>
    </source>
</evidence>